<dbReference type="RefSeq" id="WP_396768328.1">
    <property type="nucleotide sequence ID" value="NZ_JBITLA010000002.1"/>
</dbReference>
<feature type="domain" description="TNT" evidence="3">
    <location>
        <begin position="152"/>
        <end position="254"/>
    </location>
</feature>
<dbReference type="PANTHER" id="PTHR42059">
    <property type="entry name" value="TNT DOMAIN-CONTAINING PROTEIN"/>
    <property type="match status" value="1"/>
</dbReference>
<dbReference type="PANTHER" id="PTHR42059:SF1">
    <property type="entry name" value="TNT DOMAIN-CONTAINING PROTEIN"/>
    <property type="match status" value="1"/>
</dbReference>
<keyword evidence="2" id="KW-0732">Signal</keyword>
<comment type="caution">
    <text evidence="4">The sequence shown here is derived from an EMBL/GenBank/DDBJ whole genome shotgun (WGS) entry which is preliminary data.</text>
</comment>
<feature type="region of interest" description="Disordered" evidence="1">
    <location>
        <begin position="43"/>
        <end position="86"/>
    </location>
</feature>
<evidence type="ECO:0000313" key="5">
    <source>
        <dbReference type="Proteomes" id="UP001612812"/>
    </source>
</evidence>
<sequence length="271" mass="27976">MKTRRWLLALVSGAAFVVVPGAAQPVGAAAAPTLAARTAALPADPGAEASDAPRGRYPQPPPPTQNLCRPGTPPVAPPTTEFYDGNPMLGPAELPTASPVGPLLAGYERFGALTESEFLAQYTTGTPATYVFPPANGFVVAPDGRPLKQAQTLLPGYRLDRFGFSGGAFLAPLGTPFSSRALTPQSLNTPANAPLANYHVYCVVKPFTVDSGPIASWFAQPGLGTQFQLNPAYLPQAGATLSVQWLLDNGFLVEEDLTAGACAVAATAAAC</sequence>
<reference evidence="4 5" key="1">
    <citation type="submission" date="2024-10" db="EMBL/GenBank/DDBJ databases">
        <title>The Natural Products Discovery Center: Release of the First 8490 Sequenced Strains for Exploring Actinobacteria Biosynthetic Diversity.</title>
        <authorList>
            <person name="Kalkreuter E."/>
            <person name="Kautsar S.A."/>
            <person name="Yang D."/>
            <person name="Bader C.D."/>
            <person name="Teijaro C.N."/>
            <person name="Fluegel L."/>
            <person name="Davis C.M."/>
            <person name="Simpson J.R."/>
            <person name="Lauterbach L."/>
            <person name="Steele A.D."/>
            <person name="Gui C."/>
            <person name="Meng S."/>
            <person name="Li G."/>
            <person name="Viehrig K."/>
            <person name="Ye F."/>
            <person name="Su P."/>
            <person name="Kiefer A.F."/>
            <person name="Nichols A."/>
            <person name="Cepeda A.J."/>
            <person name="Yan W."/>
            <person name="Fan B."/>
            <person name="Jiang Y."/>
            <person name="Adhikari A."/>
            <person name="Zheng C.-J."/>
            <person name="Schuster L."/>
            <person name="Cowan T.M."/>
            <person name="Smanski M.J."/>
            <person name="Chevrette M.G."/>
            <person name="De Carvalho L.P.S."/>
            <person name="Shen B."/>
        </authorList>
    </citation>
    <scope>NUCLEOTIDE SEQUENCE [LARGE SCALE GENOMIC DNA]</scope>
    <source>
        <strain evidence="4 5">NPDC049845</strain>
    </source>
</reference>
<evidence type="ECO:0000313" key="4">
    <source>
        <dbReference type="EMBL" id="MFI7261088.1"/>
    </source>
</evidence>
<feature type="chain" id="PRO_5047424529" evidence="2">
    <location>
        <begin position="24"/>
        <end position="271"/>
    </location>
</feature>
<feature type="signal peptide" evidence="2">
    <location>
        <begin position="1"/>
        <end position="23"/>
    </location>
</feature>
<dbReference type="EMBL" id="JBITLE010000001">
    <property type="protein sequence ID" value="MFI7261088.1"/>
    <property type="molecule type" value="Genomic_DNA"/>
</dbReference>
<dbReference type="Pfam" id="PF14021">
    <property type="entry name" value="TNT"/>
    <property type="match status" value="1"/>
</dbReference>
<dbReference type="PROSITE" id="PS51318">
    <property type="entry name" value="TAT"/>
    <property type="match status" value="1"/>
</dbReference>
<dbReference type="InterPro" id="IPR053024">
    <property type="entry name" value="Fungal_surface_NADase"/>
</dbReference>
<evidence type="ECO:0000256" key="1">
    <source>
        <dbReference type="SAM" id="MobiDB-lite"/>
    </source>
</evidence>
<organism evidence="4 5">
    <name type="scientific">Micromonospora maritima</name>
    <dbReference type="NCBI Taxonomy" id="986711"/>
    <lineage>
        <taxon>Bacteria</taxon>
        <taxon>Bacillati</taxon>
        <taxon>Actinomycetota</taxon>
        <taxon>Actinomycetes</taxon>
        <taxon>Micromonosporales</taxon>
        <taxon>Micromonosporaceae</taxon>
        <taxon>Micromonospora</taxon>
    </lineage>
</organism>
<name>A0ABW7ZE17_9ACTN</name>
<keyword evidence="5" id="KW-1185">Reference proteome</keyword>
<dbReference type="InterPro" id="IPR006311">
    <property type="entry name" value="TAT_signal"/>
</dbReference>
<dbReference type="Proteomes" id="UP001612812">
    <property type="component" value="Unassembled WGS sequence"/>
</dbReference>
<dbReference type="InterPro" id="IPR025331">
    <property type="entry name" value="TNT"/>
</dbReference>
<evidence type="ECO:0000259" key="3">
    <source>
        <dbReference type="Pfam" id="PF14021"/>
    </source>
</evidence>
<protein>
    <submittedName>
        <fullName evidence="4">TNT domain-containing protein</fullName>
    </submittedName>
</protein>
<accession>A0ABW7ZE17</accession>
<evidence type="ECO:0000256" key="2">
    <source>
        <dbReference type="SAM" id="SignalP"/>
    </source>
</evidence>
<proteinExistence type="predicted"/>
<gene>
    <name evidence="4" type="ORF">ACIBP4_02095</name>
</gene>